<dbReference type="GO" id="GO:0005524">
    <property type="term" value="F:ATP binding"/>
    <property type="evidence" value="ECO:0007669"/>
    <property type="project" value="UniProtKB-UniRule"/>
</dbReference>
<keyword evidence="7 11" id="KW-0472">Membrane</keyword>
<name>A0A8L0DRM0_ONCMY</name>
<dbReference type="GO" id="GO:0005886">
    <property type="term" value="C:plasma membrane"/>
    <property type="evidence" value="ECO:0007669"/>
    <property type="project" value="TreeGrafter"/>
</dbReference>
<keyword evidence="10" id="KW-0479">Metal-binding</keyword>
<dbReference type="PROSITE" id="PS00154">
    <property type="entry name" value="ATPASE_E1_E2"/>
    <property type="match status" value="1"/>
</dbReference>
<dbReference type="Ensembl" id="ENSOMYT00000153360.1">
    <property type="protein sequence ID" value="ENSOMYP00000133615.1"/>
    <property type="gene ID" value="ENSOMYG00000010717.2"/>
</dbReference>
<feature type="transmembrane region" description="Helical" evidence="11">
    <location>
        <begin position="268"/>
        <end position="292"/>
    </location>
</feature>
<comment type="caution">
    <text evidence="11">Lacks conserved residue(s) required for the propagation of feature annotation.</text>
</comment>
<reference evidence="13" key="2">
    <citation type="submission" date="2025-08" db="UniProtKB">
        <authorList>
            <consortium name="Ensembl"/>
        </authorList>
    </citation>
    <scope>IDENTIFICATION</scope>
</reference>
<keyword evidence="6 11" id="KW-1133">Transmembrane helix</keyword>
<dbReference type="InterPro" id="IPR032631">
    <property type="entry name" value="P-type_ATPase_N"/>
</dbReference>
<dbReference type="SUPFAM" id="SSF81653">
    <property type="entry name" value="Calcium ATPase, transduction domain A"/>
    <property type="match status" value="1"/>
</dbReference>
<evidence type="ECO:0000256" key="1">
    <source>
        <dbReference type="ARBA" id="ARBA00004141"/>
    </source>
</evidence>
<protein>
    <recommendedName>
        <fullName evidence="11">Phospholipid-transporting ATPase</fullName>
        <ecNumber evidence="11">7.6.2.1</ecNumber>
    </recommendedName>
</protein>
<keyword evidence="14" id="KW-1185">Reference proteome</keyword>
<dbReference type="AlphaFoldDB" id="A0A8L0DRM0"/>
<evidence type="ECO:0000259" key="12">
    <source>
        <dbReference type="Pfam" id="PF16209"/>
    </source>
</evidence>
<evidence type="ECO:0000313" key="13">
    <source>
        <dbReference type="Ensembl" id="ENSOMYP00000133615.1"/>
    </source>
</evidence>
<comment type="catalytic activity">
    <reaction evidence="11">
        <text>ATP + H2O + phospholipidSide 1 = ADP + phosphate + phospholipidSide 2.</text>
        <dbReference type="EC" id="7.6.2.1"/>
    </reaction>
</comment>
<reference evidence="13" key="3">
    <citation type="submission" date="2025-09" db="UniProtKB">
        <authorList>
            <consortium name="Ensembl"/>
        </authorList>
    </citation>
    <scope>IDENTIFICATION</scope>
</reference>
<feature type="domain" description="P-type ATPase N-terminal" evidence="12">
    <location>
        <begin position="27"/>
        <end position="78"/>
    </location>
</feature>
<dbReference type="InterPro" id="IPR018303">
    <property type="entry name" value="ATPase_P-typ_P_site"/>
</dbReference>
<comment type="subcellular location">
    <subcellularLocation>
        <location evidence="1 11">Membrane</location>
        <topology evidence="1 11">Multi-pass membrane protein</topology>
    </subcellularLocation>
</comment>
<dbReference type="InterPro" id="IPR023299">
    <property type="entry name" value="ATPase_P-typ_cyto_dom_N"/>
</dbReference>
<evidence type="ECO:0000256" key="6">
    <source>
        <dbReference type="ARBA" id="ARBA00022989"/>
    </source>
</evidence>
<feature type="binding site" evidence="9">
    <location>
        <position position="383"/>
    </location>
    <ligand>
        <name>ATP</name>
        <dbReference type="ChEBI" id="CHEBI:30616"/>
    </ligand>
</feature>
<keyword evidence="3 9" id="KW-0547">Nucleotide-binding</keyword>
<dbReference type="GO" id="GO:0140326">
    <property type="term" value="F:ATPase-coupled intramembrane lipid transporter activity"/>
    <property type="evidence" value="ECO:0007669"/>
    <property type="project" value="UniProtKB-EC"/>
</dbReference>
<comment type="similarity">
    <text evidence="11">Belongs to the cation transport ATPase (P-type) (TC 3.A.3) family. Type IV subfamily.</text>
</comment>
<evidence type="ECO:0000256" key="10">
    <source>
        <dbReference type="PIRSR" id="PIRSR606539-3"/>
    </source>
</evidence>
<sequence length="414" mass="47740">MYLAEVYVKVLLQLKVVIWDWGETDRGNGIKTYKYNALTFIPLNLFEQFKRAANLYFLALLILQIIPEITTLPWYTTLVPLVLVLGITAIKDLVDDLARHRMDNEINNRKCEVLLDVSKWMNIHVGDVVRLKKNDHIPADILLLSSSNPISLCYVETAELDGETNLKFKMGPKVTDERLQEEDQLAQFDAMIVCEEPNNRLDKFTGTMRWRKDRFPLDLDNMMLRGCRIRNTDECHGLVIFAGADTKIMRNGGKTRFKRTKIDELMNYMVYTIFVILVLLCAGLAIGNTFWYEEVGSKAWYLYDGKDQTASYRGFLSFWGYIIVLNTMVPISLYVSVEVIRLGQSKFINWDLQMYYQEKDTPAKARTTTLNEQLGQIEYIFSDKTGTLTQNIMAFKKCTIAGHTFGKTHLLHPG</sequence>
<dbReference type="GO" id="GO:0005802">
    <property type="term" value="C:trans-Golgi network"/>
    <property type="evidence" value="ECO:0007669"/>
    <property type="project" value="TreeGrafter"/>
</dbReference>
<dbReference type="SUPFAM" id="SSF81665">
    <property type="entry name" value="Calcium ATPase, transmembrane domain M"/>
    <property type="match status" value="1"/>
</dbReference>
<dbReference type="InterPro" id="IPR006539">
    <property type="entry name" value="P-type_ATPase_IV"/>
</dbReference>
<accession>A0A8L0DRM0</accession>
<feature type="active site" description="4-aspartylphosphate intermediate" evidence="8">
    <location>
        <position position="383"/>
    </location>
</feature>
<dbReference type="Gene3D" id="2.70.150.10">
    <property type="entry name" value="Calcium-transporting ATPase, cytoplasmic transduction domain A"/>
    <property type="match status" value="1"/>
</dbReference>
<evidence type="ECO:0000256" key="3">
    <source>
        <dbReference type="ARBA" id="ARBA00022741"/>
    </source>
</evidence>
<feature type="binding site" evidence="10">
    <location>
        <position position="385"/>
    </location>
    <ligand>
        <name>Mg(2+)</name>
        <dbReference type="ChEBI" id="CHEBI:18420"/>
    </ligand>
</feature>
<keyword evidence="10 11" id="KW-0460">Magnesium</keyword>
<evidence type="ECO:0000256" key="5">
    <source>
        <dbReference type="ARBA" id="ARBA00022967"/>
    </source>
</evidence>
<evidence type="ECO:0000256" key="2">
    <source>
        <dbReference type="ARBA" id="ARBA00022692"/>
    </source>
</evidence>
<evidence type="ECO:0000256" key="4">
    <source>
        <dbReference type="ARBA" id="ARBA00022840"/>
    </source>
</evidence>
<comment type="cofactor">
    <cofactor evidence="10">
        <name>Mg(2+)</name>
        <dbReference type="ChEBI" id="CHEBI:18420"/>
    </cofactor>
</comment>
<dbReference type="PANTHER" id="PTHR24092">
    <property type="entry name" value="PROBABLE PHOSPHOLIPID-TRANSPORTING ATPASE"/>
    <property type="match status" value="1"/>
</dbReference>
<feature type="binding site" evidence="9">
    <location>
        <position position="384"/>
    </location>
    <ligand>
        <name>ATP</name>
        <dbReference type="ChEBI" id="CHEBI:30616"/>
    </ligand>
</feature>
<feature type="binding site" evidence="9">
    <location>
        <position position="385"/>
    </location>
    <ligand>
        <name>ATP</name>
        <dbReference type="ChEBI" id="CHEBI:30616"/>
    </ligand>
</feature>
<keyword evidence="5 11" id="KW-1278">Translocase</keyword>
<evidence type="ECO:0000313" key="14">
    <source>
        <dbReference type="Proteomes" id="UP000694395"/>
    </source>
</evidence>
<dbReference type="Gene3D" id="3.40.1110.10">
    <property type="entry name" value="Calcium-transporting ATPase, cytoplasmic domain N"/>
    <property type="match status" value="1"/>
</dbReference>
<dbReference type="NCBIfam" id="TIGR01652">
    <property type="entry name" value="ATPase-Plipid"/>
    <property type="match status" value="1"/>
</dbReference>
<dbReference type="Pfam" id="PF16209">
    <property type="entry name" value="PhoLip_ATPase_N"/>
    <property type="match status" value="1"/>
</dbReference>
<dbReference type="FunFam" id="3.40.50.1000:FF:000001">
    <property type="entry name" value="Phospholipid-transporting ATPase IC"/>
    <property type="match status" value="1"/>
</dbReference>
<evidence type="ECO:0000256" key="9">
    <source>
        <dbReference type="PIRSR" id="PIRSR606539-2"/>
    </source>
</evidence>
<keyword evidence="4 9" id="KW-0067">ATP-binding</keyword>
<feature type="binding site" evidence="10">
    <location>
        <position position="383"/>
    </location>
    <ligand>
        <name>Mg(2+)</name>
        <dbReference type="ChEBI" id="CHEBI:18420"/>
    </ligand>
</feature>
<dbReference type="InterPro" id="IPR008250">
    <property type="entry name" value="ATPase_P-typ_transduc_dom_A_sf"/>
</dbReference>
<dbReference type="PANTHER" id="PTHR24092:SF48">
    <property type="entry name" value="PHOSPHOLIPID-TRANSPORTING ATPASE IC"/>
    <property type="match status" value="1"/>
</dbReference>
<evidence type="ECO:0000256" key="11">
    <source>
        <dbReference type="RuleBase" id="RU362033"/>
    </source>
</evidence>
<evidence type="ECO:0000256" key="7">
    <source>
        <dbReference type="ARBA" id="ARBA00023136"/>
    </source>
</evidence>
<dbReference type="Gene3D" id="3.40.50.1000">
    <property type="entry name" value="HAD superfamily/HAD-like"/>
    <property type="match status" value="1"/>
</dbReference>
<reference evidence="13" key="1">
    <citation type="submission" date="2020-07" db="EMBL/GenBank/DDBJ databases">
        <title>A long reads based de novo assembly of the rainbow trout Arlee double haploid line genome.</title>
        <authorList>
            <person name="Gao G."/>
            <person name="Palti Y."/>
        </authorList>
    </citation>
    <scope>NUCLEOTIDE SEQUENCE [LARGE SCALE GENOMIC DNA]</scope>
</reference>
<dbReference type="EC" id="7.6.2.1" evidence="11"/>
<dbReference type="GO" id="GO:0000287">
    <property type="term" value="F:magnesium ion binding"/>
    <property type="evidence" value="ECO:0007669"/>
    <property type="project" value="UniProtKB-UniRule"/>
</dbReference>
<dbReference type="InterPro" id="IPR023214">
    <property type="entry name" value="HAD_sf"/>
</dbReference>
<feature type="transmembrane region" description="Helical" evidence="11">
    <location>
        <begin position="312"/>
        <end position="337"/>
    </location>
</feature>
<proteinExistence type="inferred from homology"/>
<dbReference type="GeneTree" id="ENSGT00940000158002"/>
<dbReference type="Proteomes" id="UP000694395">
    <property type="component" value="Chromosome 12"/>
</dbReference>
<dbReference type="GO" id="GO:0007030">
    <property type="term" value="P:Golgi organization"/>
    <property type="evidence" value="ECO:0007669"/>
    <property type="project" value="TreeGrafter"/>
</dbReference>
<keyword evidence="2 11" id="KW-0812">Transmembrane</keyword>
<dbReference type="InterPro" id="IPR023298">
    <property type="entry name" value="ATPase_P-typ_TM_dom_sf"/>
</dbReference>
<organism evidence="13 14">
    <name type="scientific">Oncorhynchus mykiss</name>
    <name type="common">Rainbow trout</name>
    <name type="synonym">Salmo gairdneri</name>
    <dbReference type="NCBI Taxonomy" id="8022"/>
    <lineage>
        <taxon>Eukaryota</taxon>
        <taxon>Metazoa</taxon>
        <taxon>Chordata</taxon>
        <taxon>Craniata</taxon>
        <taxon>Vertebrata</taxon>
        <taxon>Euteleostomi</taxon>
        <taxon>Actinopterygii</taxon>
        <taxon>Neopterygii</taxon>
        <taxon>Teleostei</taxon>
        <taxon>Protacanthopterygii</taxon>
        <taxon>Salmoniformes</taxon>
        <taxon>Salmonidae</taxon>
        <taxon>Salmoninae</taxon>
        <taxon>Oncorhynchus</taxon>
    </lineage>
</organism>
<dbReference type="GO" id="GO:0045332">
    <property type="term" value="P:phospholipid translocation"/>
    <property type="evidence" value="ECO:0007669"/>
    <property type="project" value="TreeGrafter"/>
</dbReference>
<evidence type="ECO:0000256" key="8">
    <source>
        <dbReference type="PIRSR" id="PIRSR606539-1"/>
    </source>
</evidence>